<dbReference type="CDD" id="cd03283">
    <property type="entry name" value="ABC_MutS-like"/>
    <property type="match status" value="1"/>
</dbReference>
<accession>A0A239YZE8</accession>
<dbReference type="Gene3D" id="3.40.50.300">
    <property type="entry name" value="P-loop containing nucleotide triphosphate hydrolases"/>
    <property type="match status" value="1"/>
</dbReference>
<feature type="transmembrane region" description="Helical" evidence="4">
    <location>
        <begin position="54"/>
        <end position="73"/>
    </location>
</feature>
<dbReference type="GO" id="GO:0140664">
    <property type="term" value="F:ATP-dependent DNA damage sensor activity"/>
    <property type="evidence" value="ECO:0007669"/>
    <property type="project" value="InterPro"/>
</dbReference>
<dbReference type="Pfam" id="PF00488">
    <property type="entry name" value="MutS_V"/>
    <property type="match status" value="1"/>
</dbReference>
<dbReference type="SMART" id="SM00534">
    <property type="entry name" value="MUTSac"/>
    <property type="match status" value="1"/>
</dbReference>
<dbReference type="InterPro" id="IPR007696">
    <property type="entry name" value="DNA_mismatch_repair_MutS_core"/>
</dbReference>
<dbReference type="PANTHER" id="PTHR11361:SF99">
    <property type="entry name" value="DNA MISMATCH REPAIR PROTEIN"/>
    <property type="match status" value="1"/>
</dbReference>
<dbReference type="InterPro" id="IPR045076">
    <property type="entry name" value="MutS"/>
</dbReference>
<proteinExistence type="predicted"/>
<dbReference type="Proteomes" id="UP000250223">
    <property type="component" value="Unassembled WGS sequence"/>
</dbReference>
<keyword evidence="4" id="KW-0472">Membrane</keyword>
<evidence type="ECO:0000259" key="5">
    <source>
        <dbReference type="SMART" id="SM00534"/>
    </source>
</evidence>
<name>A0A239YZE8_CLOCO</name>
<keyword evidence="4" id="KW-1133">Transmembrane helix</keyword>
<sequence>MDYIKNKYLKRKIKYDRLRRKQIQTINFLSALRMIIFILGVLCVSIVYYKYNNYYMIILSMMVFIGIFIYLAIKHQKVINNKEIVDKIVYLNDKSIKRLDGKWRDFQDTGEEYIKEDHNYSKDLDIFGRSSIFQYLNTTTTYMGRNQLKSSLENPNYNINEIYERQEAIKELSKYIGWRQRIESEGLRTFSNNNVDELIKWGKKRNDIYSNAIVILLCYLVPLFTITVIILYFMKYVNYHIPILFMIMQGIILKIKKDERDNTLKLVYKYKKIISSYYNMLDLIGKKQFKSKYLKKLKFNIISEKSNIALEGINNLIKITTLISDRSNMLYLLINVTLLWDYQCMILLERWNKKYGNELEKWLYTIGKVEEISSLSIIAHDNPEWIMPKFNENYLVIKAKSMGHPLLGKERVCNDFELGQKEKILLITGSNMSGKSTLLRTVGVNLILAYIGSPVCAKEFYCTPMNIYTCMRVSDNLEKNISSFYGEILRIKKLIEGVKTGKPIFFLLDEIFKGTNSLDRHTGAEILINKLSEENVLGIVSTHDLELGDLEKSNRKVANFHFKEYYKNNKIYFDYKLRQGISTTRNALYLMKMAGIEVDENNILNYSN</sequence>
<feature type="transmembrane region" description="Helical" evidence="4">
    <location>
        <begin position="26"/>
        <end position="48"/>
    </location>
</feature>
<dbReference type="GeneID" id="70576057"/>
<dbReference type="PANTHER" id="PTHR11361">
    <property type="entry name" value="DNA MISMATCH REPAIR PROTEIN MUTS FAMILY MEMBER"/>
    <property type="match status" value="1"/>
</dbReference>
<evidence type="ECO:0000256" key="3">
    <source>
        <dbReference type="ARBA" id="ARBA00023125"/>
    </source>
</evidence>
<keyword evidence="1" id="KW-0547">Nucleotide-binding</keyword>
<keyword evidence="3" id="KW-0238">DNA-binding</keyword>
<protein>
    <submittedName>
        <fullName evidence="6">DNA mismatch repair protein hexA</fullName>
    </submittedName>
</protein>
<dbReference type="SUPFAM" id="SSF52540">
    <property type="entry name" value="P-loop containing nucleoside triphosphate hydrolases"/>
    <property type="match status" value="1"/>
</dbReference>
<dbReference type="InterPro" id="IPR000432">
    <property type="entry name" value="DNA_mismatch_repair_MutS_C"/>
</dbReference>
<dbReference type="InterPro" id="IPR027417">
    <property type="entry name" value="P-loop_NTPase"/>
</dbReference>
<feature type="transmembrane region" description="Helical" evidence="4">
    <location>
        <begin position="208"/>
        <end position="233"/>
    </location>
</feature>
<organism evidence="6 7">
    <name type="scientific">Clostridium cochlearium</name>
    <dbReference type="NCBI Taxonomy" id="1494"/>
    <lineage>
        <taxon>Bacteria</taxon>
        <taxon>Bacillati</taxon>
        <taxon>Bacillota</taxon>
        <taxon>Clostridia</taxon>
        <taxon>Eubacteriales</taxon>
        <taxon>Clostridiaceae</taxon>
        <taxon>Clostridium</taxon>
    </lineage>
</organism>
<dbReference type="RefSeq" id="WP_173797179.1">
    <property type="nucleotide sequence ID" value="NZ_CP173238.1"/>
</dbReference>
<keyword evidence="2" id="KW-0067">ATP-binding</keyword>
<dbReference type="GO" id="GO:0030983">
    <property type="term" value="F:mismatched DNA binding"/>
    <property type="evidence" value="ECO:0007669"/>
    <property type="project" value="InterPro"/>
</dbReference>
<evidence type="ECO:0000256" key="1">
    <source>
        <dbReference type="ARBA" id="ARBA00022741"/>
    </source>
</evidence>
<evidence type="ECO:0000313" key="6">
    <source>
        <dbReference type="EMBL" id="SQB34051.1"/>
    </source>
</evidence>
<evidence type="ECO:0000256" key="2">
    <source>
        <dbReference type="ARBA" id="ARBA00022840"/>
    </source>
</evidence>
<dbReference type="Gene3D" id="1.10.1420.10">
    <property type="match status" value="1"/>
</dbReference>
<dbReference type="GO" id="GO:0006298">
    <property type="term" value="P:mismatch repair"/>
    <property type="evidence" value="ECO:0007669"/>
    <property type="project" value="InterPro"/>
</dbReference>
<dbReference type="Pfam" id="PF05192">
    <property type="entry name" value="MutS_III"/>
    <property type="match status" value="1"/>
</dbReference>
<dbReference type="GO" id="GO:0005829">
    <property type="term" value="C:cytosol"/>
    <property type="evidence" value="ECO:0007669"/>
    <property type="project" value="TreeGrafter"/>
</dbReference>
<evidence type="ECO:0000313" key="7">
    <source>
        <dbReference type="Proteomes" id="UP000250223"/>
    </source>
</evidence>
<dbReference type="SUPFAM" id="SSF48334">
    <property type="entry name" value="DNA repair protein MutS, domain III"/>
    <property type="match status" value="1"/>
</dbReference>
<feature type="domain" description="DNA mismatch repair proteins mutS family" evidence="5">
    <location>
        <begin position="422"/>
        <end position="605"/>
    </location>
</feature>
<dbReference type="EMBL" id="UAWC01000005">
    <property type="protein sequence ID" value="SQB34051.1"/>
    <property type="molecule type" value="Genomic_DNA"/>
</dbReference>
<evidence type="ECO:0000256" key="4">
    <source>
        <dbReference type="SAM" id="Phobius"/>
    </source>
</evidence>
<gene>
    <name evidence="6" type="primary">hexA_1</name>
    <name evidence="6" type="ORF">NCTC13028_00940</name>
</gene>
<reference evidence="6 7" key="1">
    <citation type="submission" date="2018-06" db="EMBL/GenBank/DDBJ databases">
        <authorList>
            <consortium name="Pathogen Informatics"/>
            <person name="Doyle S."/>
        </authorList>
    </citation>
    <scope>NUCLEOTIDE SEQUENCE [LARGE SCALE GENOMIC DNA]</scope>
    <source>
        <strain evidence="6 7">NCTC13028</strain>
    </source>
</reference>
<dbReference type="AlphaFoldDB" id="A0A239YZE8"/>
<dbReference type="GO" id="GO:0005524">
    <property type="term" value="F:ATP binding"/>
    <property type="evidence" value="ECO:0007669"/>
    <property type="project" value="UniProtKB-KW"/>
</dbReference>
<dbReference type="InterPro" id="IPR036187">
    <property type="entry name" value="DNA_mismatch_repair_MutS_sf"/>
</dbReference>
<keyword evidence="4" id="KW-0812">Transmembrane</keyword>